<evidence type="ECO:0000313" key="7">
    <source>
        <dbReference type="EMBL" id="RZC23479.1"/>
    </source>
</evidence>
<dbReference type="PANTHER" id="PTHR17920:SF3">
    <property type="entry name" value="TRANSMEMBRANE AND COILED-COIL DOMAIN-CONTAINING PROTEIN 4"/>
    <property type="match status" value="1"/>
</dbReference>
<dbReference type="InterPro" id="IPR007941">
    <property type="entry name" value="DUF726"/>
</dbReference>
<comment type="caution">
    <text evidence="7">The sequence shown here is derived from an EMBL/GenBank/DDBJ whole genome shotgun (WGS) entry which is preliminary data.</text>
</comment>
<feature type="compositionally biased region" description="Low complexity" evidence="5">
    <location>
        <begin position="50"/>
        <end position="66"/>
    </location>
</feature>
<evidence type="ECO:0000256" key="2">
    <source>
        <dbReference type="ARBA" id="ARBA00022692"/>
    </source>
</evidence>
<evidence type="ECO:0000313" key="8">
    <source>
        <dbReference type="Proteomes" id="UP000289340"/>
    </source>
</evidence>
<dbReference type="PANTHER" id="PTHR17920">
    <property type="entry name" value="TRANSMEMBRANE AND COILED-COIL DOMAIN-CONTAINING PROTEIN 4 TMCO4"/>
    <property type="match status" value="1"/>
</dbReference>
<keyword evidence="8" id="KW-1185">Reference proteome</keyword>
<feature type="transmembrane region" description="Helical" evidence="6">
    <location>
        <begin position="364"/>
        <end position="390"/>
    </location>
</feature>
<keyword evidence="3 6" id="KW-1133">Transmembrane helix</keyword>
<keyword evidence="4 6" id="KW-0472">Membrane</keyword>
<dbReference type="Pfam" id="PF05277">
    <property type="entry name" value="DUF726"/>
    <property type="match status" value="1"/>
</dbReference>
<evidence type="ECO:0000256" key="3">
    <source>
        <dbReference type="ARBA" id="ARBA00022989"/>
    </source>
</evidence>
<accession>A0A445LJQ9</accession>
<reference evidence="7 8" key="1">
    <citation type="submission" date="2018-09" db="EMBL/GenBank/DDBJ databases">
        <title>A high-quality reference genome of wild soybean provides a powerful tool to mine soybean genomes.</title>
        <authorList>
            <person name="Xie M."/>
            <person name="Chung C.Y.L."/>
            <person name="Li M.-W."/>
            <person name="Wong F.-L."/>
            <person name="Chan T.-F."/>
            <person name="Lam H.-M."/>
        </authorList>
    </citation>
    <scope>NUCLEOTIDE SEQUENCE [LARGE SCALE GENOMIC DNA]</scope>
    <source>
        <strain evidence="8">cv. W05</strain>
        <tissue evidence="7">Hypocotyl of etiolated seedlings</tissue>
    </source>
</reference>
<dbReference type="GO" id="GO:0016020">
    <property type="term" value="C:membrane"/>
    <property type="evidence" value="ECO:0007669"/>
    <property type="project" value="UniProtKB-SubCell"/>
</dbReference>
<evidence type="ECO:0000256" key="4">
    <source>
        <dbReference type="ARBA" id="ARBA00023136"/>
    </source>
</evidence>
<organism evidence="7 8">
    <name type="scientific">Glycine soja</name>
    <name type="common">Wild soybean</name>
    <dbReference type="NCBI Taxonomy" id="3848"/>
    <lineage>
        <taxon>Eukaryota</taxon>
        <taxon>Viridiplantae</taxon>
        <taxon>Streptophyta</taxon>
        <taxon>Embryophyta</taxon>
        <taxon>Tracheophyta</taxon>
        <taxon>Spermatophyta</taxon>
        <taxon>Magnoliopsida</taxon>
        <taxon>eudicotyledons</taxon>
        <taxon>Gunneridae</taxon>
        <taxon>Pentapetalae</taxon>
        <taxon>rosids</taxon>
        <taxon>fabids</taxon>
        <taxon>Fabales</taxon>
        <taxon>Fabaceae</taxon>
        <taxon>Papilionoideae</taxon>
        <taxon>50 kb inversion clade</taxon>
        <taxon>NPAAA clade</taxon>
        <taxon>indigoferoid/millettioid clade</taxon>
        <taxon>Phaseoleae</taxon>
        <taxon>Glycine</taxon>
        <taxon>Glycine subgen. Soja</taxon>
    </lineage>
</organism>
<dbReference type="EMBL" id="QZWG01000002">
    <property type="protein sequence ID" value="RZC23479.1"/>
    <property type="molecule type" value="Genomic_DNA"/>
</dbReference>
<evidence type="ECO:0000256" key="5">
    <source>
        <dbReference type="SAM" id="MobiDB-lite"/>
    </source>
</evidence>
<name>A0A445LJQ9_GLYSO</name>
<gene>
    <name evidence="7" type="ORF">D0Y65_003015</name>
</gene>
<feature type="transmembrane region" description="Helical" evidence="6">
    <location>
        <begin position="319"/>
        <end position="344"/>
    </location>
</feature>
<dbReference type="AlphaFoldDB" id="A0A445LJQ9"/>
<sequence length="527" mass="56611">MAAPPPPTTPSFLSPTQRYAAAALFGLALHEAHLNQTSPFPLPVSEDSLSVSEQRTSNSSSSGSDSVSDDPDLWVHSNSGLLRPVFKFLDIDSAAWSGLEETAGSSSATHHVGPFLRLLSQELDDGSSQRLDQERALSSAVDGIALDMQRKSESSECKREKLREYEHQCREKISIDDVQPHCEKVDAHLEVQKETDAAPLLDCKETQQGSVDWKIDERPIEEVMMLSDQRKVTVLYELLSGCLSNLGEDIGRRRKGYDARHRVALRLLATWLDVKWTKMEAIETMVACSAMAFLKGQESKNEETQSKDSKWVKLKRGGIIGAAALTGGALLAITGGLAAPAIAAGLGALAPTLGTLIPVIGASGFAAAAGAAGTVAGSVAVAASFGAAGAGLTGSKMARRVGGVDEFEFKAIGENHNQGRLGVEILVSGFVFEKEDFIRPWEGQNDNLERYALQWESENLIAVSTAIQDWLTSKLAMELMKRGAMMTVLSSLLTALAWPAALLAATDFIDSKWTIAINRCILSPDCV</sequence>
<keyword evidence="2 6" id="KW-0812">Transmembrane</keyword>
<protein>
    <submittedName>
        <fullName evidence="7">Transmembrane and coiled-coil domain-containing protein 4 isoform B</fullName>
    </submittedName>
</protein>
<evidence type="ECO:0000256" key="6">
    <source>
        <dbReference type="SAM" id="Phobius"/>
    </source>
</evidence>
<feature type="region of interest" description="Disordered" evidence="5">
    <location>
        <begin position="37"/>
        <end position="71"/>
    </location>
</feature>
<feature type="transmembrane region" description="Helical" evidence="6">
    <location>
        <begin position="484"/>
        <end position="505"/>
    </location>
</feature>
<dbReference type="Proteomes" id="UP000289340">
    <property type="component" value="Chromosome 2"/>
</dbReference>
<evidence type="ECO:0000256" key="1">
    <source>
        <dbReference type="ARBA" id="ARBA00004141"/>
    </source>
</evidence>
<comment type="subcellular location">
    <subcellularLocation>
        <location evidence="1">Membrane</location>
        <topology evidence="1">Multi-pass membrane protein</topology>
    </subcellularLocation>
</comment>
<proteinExistence type="predicted"/>